<dbReference type="PANTHER" id="PTHR37943:SF1">
    <property type="entry name" value="PROTEIN VES"/>
    <property type="match status" value="1"/>
</dbReference>
<dbReference type="Gene3D" id="2.60.120.10">
    <property type="entry name" value="Jelly Rolls"/>
    <property type="match status" value="1"/>
</dbReference>
<gene>
    <name evidence="1" type="ORF">JOC27_000578</name>
</gene>
<dbReference type="InterPro" id="IPR014710">
    <property type="entry name" value="RmlC-like_jellyroll"/>
</dbReference>
<name>A0ABS2Q5S1_9BACL</name>
<dbReference type="Proteomes" id="UP000823201">
    <property type="component" value="Unassembled WGS sequence"/>
</dbReference>
<dbReference type="InterPro" id="IPR011051">
    <property type="entry name" value="RmlC_Cupin_sf"/>
</dbReference>
<protein>
    <submittedName>
        <fullName evidence="1">Environmental stress-induced protein Ves</fullName>
    </submittedName>
</protein>
<dbReference type="PANTHER" id="PTHR37943">
    <property type="entry name" value="PROTEIN VES"/>
    <property type="match status" value="1"/>
</dbReference>
<proteinExistence type="predicted"/>
<reference evidence="1 2" key="1">
    <citation type="submission" date="2021-01" db="EMBL/GenBank/DDBJ databases">
        <title>Genomic Encyclopedia of Type Strains, Phase IV (KMG-IV): sequencing the most valuable type-strain genomes for metagenomic binning, comparative biology and taxonomic classification.</title>
        <authorList>
            <person name="Goeker M."/>
        </authorList>
    </citation>
    <scope>NUCLEOTIDE SEQUENCE [LARGE SCALE GENOMIC DNA]</scope>
    <source>
        <strain evidence="1 2">DSM 100968</strain>
    </source>
</reference>
<sequence length="194" mass="21828">MEQLWLKRNGSCHTSRWTGGETTEFFIYPETGSYADRLFDFRISSATVAQQRSQFSSLSGFYRYLMPLDQPITLIHEGHGVKELDPFELAPFDGGWATESVGKCRDFNIMVNQKEGWQARVDLIRDSGTMTSSCLFTGFYVLSEAITITSTSHDFSFVLNTGDFLLLKSDHPLAFSISCSQSSFKLIKLGLEKG</sequence>
<dbReference type="EMBL" id="JAFBEV010000004">
    <property type="protein sequence ID" value="MBM7657137.1"/>
    <property type="molecule type" value="Genomic_DNA"/>
</dbReference>
<evidence type="ECO:0000313" key="2">
    <source>
        <dbReference type="Proteomes" id="UP000823201"/>
    </source>
</evidence>
<dbReference type="SUPFAM" id="SSF51182">
    <property type="entry name" value="RmlC-like cupins"/>
    <property type="match status" value="1"/>
</dbReference>
<accession>A0ABS2Q5S1</accession>
<dbReference type="Pfam" id="PF05962">
    <property type="entry name" value="HutD"/>
    <property type="match status" value="1"/>
</dbReference>
<organism evidence="1 2">
    <name type="scientific">Sporolactobacillus spathodeae</name>
    <dbReference type="NCBI Taxonomy" id="1465502"/>
    <lineage>
        <taxon>Bacteria</taxon>
        <taxon>Bacillati</taxon>
        <taxon>Bacillota</taxon>
        <taxon>Bacilli</taxon>
        <taxon>Bacillales</taxon>
        <taxon>Sporolactobacillaceae</taxon>
        <taxon>Sporolactobacillus</taxon>
    </lineage>
</organism>
<evidence type="ECO:0000313" key="1">
    <source>
        <dbReference type="EMBL" id="MBM7657137.1"/>
    </source>
</evidence>
<keyword evidence="2" id="KW-1185">Reference proteome</keyword>
<dbReference type="RefSeq" id="WP_205005496.1">
    <property type="nucleotide sequence ID" value="NZ_CBCRXA010000015.1"/>
</dbReference>
<dbReference type="InterPro" id="IPR010282">
    <property type="entry name" value="Uncharacterised_HutD/Ves"/>
</dbReference>
<comment type="caution">
    <text evidence="1">The sequence shown here is derived from an EMBL/GenBank/DDBJ whole genome shotgun (WGS) entry which is preliminary data.</text>
</comment>